<evidence type="ECO:0000256" key="2">
    <source>
        <dbReference type="ARBA" id="ARBA00004370"/>
    </source>
</evidence>
<evidence type="ECO:0000313" key="13">
    <source>
        <dbReference type="Proteomes" id="UP000644693"/>
    </source>
</evidence>
<reference evidence="12" key="2">
    <citation type="submission" date="2020-09" db="EMBL/GenBank/DDBJ databases">
        <authorList>
            <person name="Sun Q."/>
            <person name="Kim S."/>
        </authorList>
    </citation>
    <scope>NUCLEOTIDE SEQUENCE</scope>
    <source>
        <strain evidence="12">KCTC 23430</strain>
    </source>
</reference>
<dbReference type="InterPro" id="IPR003661">
    <property type="entry name" value="HisK_dim/P_dom"/>
</dbReference>
<dbReference type="InterPro" id="IPR036097">
    <property type="entry name" value="HisK_dim/P_sf"/>
</dbReference>
<dbReference type="InterPro" id="IPR005467">
    <property type="entry name" value="His_kinase_dom"/>
</dbReference>
<evidence type="ECO:0000256" key="9">
    <source>
        <dbReference type="ARBA" id="ARBA00023136"/>
    </source>
</evidence>
<dbReference type="SMART" id="SM00387">
    <property type="entry name" value="HATPase_c"/>
    <property type="match status" value="1"/>
</dbReference>
<dbReference type="InterPro" id="IPR004358">
    <property type="entry name" value="Sig_transdc_His_kin-like_C"/>
</dbReference>
<dbReference type="Pfam" id="PF02518">
    <property type="entry name" value="HATPase_c"/>
    <property type="match status" value="1"/>
</dbReference>
<comment type="catalytic activity">
    <reaction evidence="1">
        <text>ATP + protein L-histidine = ADP + protein N-phospho-L-histidine.</text>
        <dbReference type="EC" id="2.7.13.3"/>
    </reaction>
</comment>
<dbReference type="PANTHER" id="PTHR45436:SF8">
    <property type="entry name" value="HISTIDINE KINASE"/>
    <property type="match status" value="1"/>
</dbReference>
<evidence type="ECO:0000256" key="6">
    <source>
        <dbReference type="ARBA" id="ARBA00022692"/>
    </source>
</evidence>
<dbReference type="GO" id="GO:0000155">
    <property type="term" value="F:phosphorelay sensor kinase activity"/>
    <property type="evidence" value="ECO:0007669"/>
    <property type="project" value="InterPro"/>
</dbReference>
<dbReference type="EMBL" id="BMYM01000001">
    <property type="protein sequence ID" value="GHD28139.1"/>
    <property type="molecule type" value="Genomic_DNA"/>
</dbReference>
<dbReference type="PROSITE" id="PS50109">
    <property type="entry name" value="HIS_KIN"/>
    <property type="match status" value="1"/>
</dbReference>
<comment type="subcellular location">
    <subcellularLocation>
        <location evidence="2">Membrane</location>
    </subcellularLocation>
</comment>
<dbReference type="CDD" id="cd00082">
    <property type="entry name" value="HisKA"/>
    <property type="match status" value="1"/>
</dbReference>
<evidence type="ECO:0000256" key="7">
    <source>
        <dbReference type="ARBA" id="ARBA00022777"/>
    </source>
</evidence>
<dbReference type="Proteomes" id="UP000644693">
    <property type="component" value="Unassembled WGS sequence"/>
</dbReference>
<keyword evidence="6 10" id="KW-0812">Transmembrane</keyword>
<sequence>MTIWSVINSLTFRYIAKYVVVLSASVFLLLAALYAYISYGFFTELSESILDEQETLAVIYAGQSIAGVEQYVNDQLTAPASGRFYYLVTDGSGQRVAGDLNEVPRYEQFRGGWLGFQLALLEWGETVDVDFLARPMDLGGDYTAIVARNYADVTAQASLVIRTLFRAMIATIVLGMVGGFLSATSTLSRVERLNRELSGIIEGGPEQRINVDAQKGYVRELAEIMNSLLAQSEGLLRGVKTVSDNIAHDLRTPLTRMRNQLEQLRASERGDTALALNDIISECDDILGTFNALLRISSLETGGLYSGSAEVPLDQLLADVVELYEPLAAERDVALTLQMDACPAVAGDRDLLFQLFLNLVDNAIKYTPDGGSVVVRAAALVGFGARIVVGDSGPGIPADQHGNVLRRFFRIESSRGTHPGHGLGLSLVQAIVTFHRGVLSLGDNAPGLRVTVDLPQLSSRRK</sequence>
<organism evidence="12 13">
    <name type="scientific">Parahalioglobus pacificus</name>
    <dbReference type="NCBI Taxonomy" id="930806"/>
    <lineage>
        <taxon>Bacteria</taxon>
        <taxon>Pseudomonadati</taxon>
        <taxon>Pseudomonadota</taxon>
        <taxon>Gammaproteobacteria</taxon>
        <taxon>Cellvibrionales</taxon>
        <taxon>Halieaceae</taxon>
        <taxon>Parahalioglobus</taxon>
    </lineage>
</organism>
<evidence type="ECO:0000256" key="5">
    <source>
        <dbReference type="ARBA" id="ARBA00022679"/>
    </source>
</evidence>
<gene>
    <name evidence="12" type="ORF">GCM10007053_07220</name>
</gene>
<keyword evidence="5" id="KW-0808">Transferase</keyword>
<keyword evidence="13" id="KW-1185">Reference proteome</keyword>
<dbReference type="GO" id="GO:0005886">
    <property type="term" value="C:plasma membrane"/>
    <property type="evidence" value="ECO:0007669"/>
    <property type="project" value="TreeGrafter"/>
</dbReference>
<keyword evidence="4" id="KW-0597">Phosphoprotein</keyword>
<dbReference type="InterPro" id="IPR050428">
    <property type="entry name" value="TCS_sensor_his_kinase"/>
</dbReference>
<proteinExistence type="predicted"/>
<name>A0A919CI99_9GAMM</name>
<feature type="domain" description="Histidine kinase" evidence="11">
    <location>
        <begin position="245"/>
        <end position="458"/>
    </location>
</feature>
<keyword evidence="9 10" id="KW-0472">Membrane</keyword>
<feature type="transmembrane region" description="Helical" evidence="10">
    <location>
        <begin position="15"/>
        <end position="37"/>
    </location>
</feature>
<dbReference type="SUPFAM" id="SSF55874">
    <property type="entry name" value="ATPase domain of HSP90 chaperone/DNA topoisomerase II/histidine kinase"/>
    <property type="match status" value="1"/>
</dbReference>
<reference evidence="12" key="1">
    <citation type="journal article" date="2014" name="Int. J. Syst. Evol. Microbiol.">
        <title>Complete genome sequence of Corynebacterium casei LMG S-19264T (=DSM 44701T), isolated from a smear-ripened cheese.</title>
        <authorList>
            <consortium name="US DOE Joint Genome Institute (JGI-PGF)"/>
            <person name="Walter F."/>
            <person name="Albersmeier A."/>
            <person name="Kalinowski J."/>
            <person name="Ruckert C."/>
        </authorList>
    </citation>
    <scope>NUCLEOTIDE SEQUENCE</scope>
    <source>
        <strain evidence="12">KCTC 23430</strain>
    </source>
</reference>
<dbReference type="PRINTS" id="PR00344">
    <property type="entry name" value="BCTRLSENSOR"/>
</dbReference>
<protein>
    <recommendedName>
        <fullName evidence="3">histidine kinase</fullName>
        <ecNumber evidence="3">2.7.13.3</ecNumber>
    </recommendedName>
</protein>
<dbReference type="InterPro" id="IPR036890">
    <property type="entry name" value="HATPase_C_sf"/>
</dbReference>
<dbReference type="AlphaFoldDB" id="A0A919CI99"/>
<accession>A0A919CI99</accession>
<evidence type="ECO:0000256" key="1">
    <source>
        <dbReference type="ARBA" id="ARBA00000085"/>
    </source>
</evidence>
<evidence type="ECO:0000256" key="4">
    <source>
        <dbReference type="ARBA" id="ARBA00022553"/>
    </source>
</evidence>
<evidence type="ECO:0000259" key="11">
    <source>
        <dbReference type="PROSITE" id="PS50109"/>
    </source>
</evidence>
<evidence type="ECO:0000256" key="3">
    <source>
        <dbReference type="ARBA" id="ARBA00012438"/>
    </source>
</evidence>
<dbReference type="InterPro" id="IPR003594">
    <property type="entry name" value="HATPase_dom"/>
</dbReference>
<dbReference type="RefSeq" id="WP_189475207.1">
    <property type="nucleotide sequence ID" value="NZ_BMYM01000001.1"/>
</dbReference>
<dbReference type="EC" id="2.7.13.3" evidence="3"/>
<dbReference type="SUPFAM" id="SSF47384">
    <property type="entry name" value="Homodimeric domain of signal transducing histidine kinase"/>
    <property type="match status" value="1"/>
</dbReference>
<evidence type="ECO:0000256" key="10">
    <source>
        <dbReference type="SAM" id="Phobius"/>
    </source>
</evidence>
<dbReference type="Pfam" id="PF00512">
    <property type="entry name" value="HisKA"/>
    <property type="match status" value="1"/>
</dbReference>
<dbReference type="PANTHER" id="PTHR45436">
    <property type="entry name" value="SENSOR HISTIDINE KINASE YKOH"/>
    <property type="match status" value="1"/>
</dbReference>
<evidence type="ECO:0000313" key="12">
    <source>
        <dbReference type="EMBL" id="GHD28139.1"/>
    </source>
</evidence>
<keyword evidence="8 10" id="KW-1133">Transmembrane helix</keyword>
<dbReference type="Gene3D" id="3.30.565.10">
    <property type="entry name" value="Histidine kinase-like ATPase, C-terminal domain"/>
    <property type="match status" value="1"/>
</dbReference>
<keyword evidence="7 12" id="KW-0418">Kinase</keyword>
<dbReference type="Gene3D" id="1.10.287.130">
    <property type="match status" value="1"/>
</dbReference>
<evidence type="ECO:0000256" key="8">
    <source>
        <dbReference type="ARBA" id="ARBA00022989"/>
    </source>
</evidence>
<dbReference type="SMART" id="SM00388">
    <property type="entry name" value="HisKA"/>
    <property type="match status" value="1"/>
</dbReference>
<comment type="caution">
    <text evidence="12">The sequence shown here is derived from an EMBL/GenBank/DDBJ whole genome shotgun (WGS) entry which is preliminary data.</text>
</comment>